<dbReference type="AlphaFoldDB" id="A0A3N4JLW1"/>
<dbReference type="Gene3D" id="6.10.140.2130">
    <property type="match status" value="1"/>
</dbReference>
<sequence>MADTATATDTLATSPIKERQNSLENALAHRPDQKELEERNILHTGAEISERQQELAKAMAHRPEKDDLVQRNILPHNANVAPALIAHQRELEKNMLERDLKEKLSHRPEPQEVIQKGILKPDEDPTNPRE</sequence>
<evidence type="ECO:0000256" key="3">
    <source>
        <dbReference type="SAM" id="MobiDB-lite"/>
    </source>
</evidence>
<evidence type="ECO:0000256" key="2">
    <source>
        <dbReference type="PROSITE-ProRule" id="PRU00401"/>
    </source>
</evidence>
<dbReference type="STRING" id="1336337.A0A3N4JLW1"/>
<feature type="repeat" description="RPEL" evidence="2">
    <location>
        <begin position="21"/>
        <end position="46"/>
    </location>
</feature>
<feature type="compositionally biased region" description="Low complexity" evidence="3">
    <location>
        <begin position="1"/>
        <end position="13"/>
    </location>
</feature>
<feature type="compositionally biased region" description="Basic and acidic residues" evidence="3">
    <location>
        <begin position="119"/>
        <end position="130"/>
    </location>
</feature>
<feature type="compositionally biased region" description="Basic and acidic residues" evidence="3">
    <location>
        <begin position="97"/>
        <end position="110"/>
    </location>
</feature>
<keyword evidence="5" id="KW-1185">Reference proteome</keyword>
<dbReference type="Gene3D" id="6.10.150.10">
    <property type="match status" value="1"/>
</dbReference>
<dbReference type="PROSITE" id="PS51073">
    <property type="entry name" value="RPEL"/>
    <property type="match status" value="3"/>
</dbReference>
<keyword evidence="1" id="KW-0677">Repeat</keyword>
<name>A0A3N4JLW1_9PEZI</name>
<evidence type="ECO:0008006" key="6">
    <source>
        <dbReference type="Google" id="ProtNLM"/>
    </source>
</evidence>
<feature type="region of interest" description="Disordered" evidence="3">
    <location>
        <begin position="97"/>
        <end position="130"/>
    </location>
</feature>
<organism evidence="4 5">
    <name type="scientific">Choiromyces venosus 120613-1</name>
    <dbReference type="NCBI Taxonomy" id="1336337"/>
    <lineage>
        <taxon>Eukaryota</taxon>
        <taxon>Fungi</taxon>
        <taxon>Dikarya</taxon>
        <taxon>Ascomycota</taxon>
        <taxon>Pezizomycotina</taxon>
        <taxon>Pezizomycetes</taxon>
        <taxon>Pezizales</taxon>
        <taxon>Tuberaceae</taxon>
        <taxon>Choiromyces</taxon>
    </lineage>
</organism>
<accession>A0A3N4JLW1</accession>
<gene>
    <name evidence="4" type="ORF">L873DRAFT_1809949</name>
</gene>
<feature type="compositionally biased region" description="Basic and acidic residues" evidence="3">
    <location>
        <begin position="16"/>
        <end position="25"/>
    </location>
</feature>
<dbReference type="OrthoDB" id="197676at2759"/>
<feature type="repeat" description="RPEL" evidence="2">
    <location>
        <begin position="98"/>
        <end position="123"/>
    </location>
</feature>
<reference evidence="4 5" key="1">
    <citation type="journal article" date="2018" name="Nat. Ecol. Evol.">
        <title>Pezizomycetes genomes reveal the molecular basis of ectomycorrhizal truffle lifestyle.</title>
        <authorList>
            <person name="Murat C."/>
            <person name="Payen T."/>
            <person name="Noel B."/>
            <person name="Kuo A."/>
            <person name="Morin E."/>
            <person name="Chen J."/>
            <person name="Kohler A."/>
            <person name="Krizsan K."/>
            <person name="Balestrini R."/>
            <person name="Da Silva C."/>
            <person name="Montanini B."/>
            <person name="Hainaut M."/>
            <person name="Levati E."/>
            <person name="Barry K.W."/>
            <person name="Belfiori B."/>
            <person name="Cichocki N."/>
            <person name="Clum A."/>
            <person name="Dockter R.B."/>
            <person name="Fauchery L."/>
            <person name="Guy J."/>
            <person name="Iotti M."/>
            <person name="Le Tacon F."/>
            <person name="Lindquist E.A."/>
            <person name="Lipzen A."/>
            <person name="Malagnac F."/>
            <person name="Mello A."/>
            <person name="Molinier V."/>
            <person name="Miyauchi S."/>
            <person name="Poulain J."/>
            <person name="Riccioni C."/>
            <person name="Rubini A."/>
            <person name="Sitrit Y."/>
            <person name="Splivallo R."/>
            <person name="Traeger S."/>
            <person name="Wang M."/>
            <person name="Zifcakova L."/>
            <person name="Wipf D."/>
            <person name="Zambonelli A."/>
            <person name="Paolocci F."/>
            <person name="Nowrousian M."/>
            <person name="Ottonello S."/>
            <person name="Baldrian P."/>
            <person name="Spatafora J.W."/>
            <person name="Henrissat B."/>
            <person name="Nagy L.G."/>
            <person name="Aury J.M."/>
            <person name="Wincker P."/>
            <person name="Grigoriev I.V."/>
            <person name="Bonfante P."/>
            <person name="Martin F.M."/>
        </authorList>
    </citation>
    <scope>NUCLEOTIDE SEQUENCE [LARGE SCALE GENOMIC DNA]</scope>
    <source>
        <strain evidence="4 5">120613-1</strain>
    </source>
</reference>
<dbReference type="EMBL" id="ML120405">
    <property type="protein sequence ID" value="RPA97400.1"/>
    <property type="molecule type" value="Genomic_DNA"/>
</dbReference>
<dbReference type="SMART" id="SM00707">
    <property type="entry name" value="RPEL"/>
    <property type="match status" value="3"/>
</dbReference>
<dbReference type="Proteomes" id="UP000276215">
    <property type="component" value="Unassembled WGS sequence"/>
</dbReference>
<feature type="region of interest" description="Disordered" evidence="3">
    <location>
        <begin position="1"/>
        <end position="25"/>
    </location>
</feature>
<evidence type="ECO:0000256" key="1">
    <source>
        <dbReference type="ARBA" id="ARBA00022737"/>
    </source>
</evidence>
<protein>
    <recommendedName>
        <fullName evidence="6">RPEL repeat protein</fullName>
    </recommendedName>
</protein>
<feature type="repeat" description="RPEL" evidence="2">
    <location>
        <begin position="53"/>
        <end position="78"/>
    </location>
</feature>
<evidence type="ECO:0000313" key="4">
    <source>
        <dbReference type="EMBL" id="RPA97400.1"/>
    </source>
</evidence>
<proteinExistence type="predicted"/>
<evidence type="ECO:0000313" key="5">
    <source>
        <dbReference type="Proteomes" id="UP000276215"/>
    </source>
</evidence>
<dbReference type="InterPro" id="IPR004018">
    <property type="entry name" value="RPEL_repeat"/>
</dbReference>
<dbReference type="Pfam" id="PF02755">
    <property type="entry name" value="RPEL"/>
    <property type="match status" value="3"/>
</dbReference>